<feature type="compositionally biased region" description="Basic and acidic residues" evidence="1">
    <location>
        <begin position="362"/>
        <end position="372"/>
    </location>
</feature>
<dbReference type="EMBL" id="KV425567">
    <property type="protein sequence ID" value="KZT26238.1"/>
    <property type="molecule type" value="Genomic_DNA"/>
</dbReference>
<feature type="region of interest" description="Disordered" evidence="1">
    <location>
        <begin position="1"/>
        <end position="183"/>
    </location>
</feature>
<proteinExistence type="predicted"/>
<keyword evidence="3" id="KW-1185">Reference proteome</keyword>
<evidence type="ECO:0000313" key="2">
    <source>
        <dbReference type="EMBL" id="KZT26238.1"/>
    </source>
</evidence>
<name>A0A165T754_9AGAM</name>
<feature type="compositionally biased region" description="Basic and acidic residues" evidence="1">
    <location>
        <begin position="327"/>
        <end position="351"/>
    </location>
</feature>
<dbReference type="AlphaFoldDB" id="A0A165T754"/>
<feature type="compositionally biased region" description="Basic and acidic residues" evidence="1">
    <location>
        <begin position="89"/>
        <end position="100"/>
    </location>
</feature>
<protein>
    <submittedName>
        <fullName evidence="2">Uncharacterized protein</fullName>
    </submittedName>
</protein>
<feature type="region of interest" description="Disordered" evidence="1">
    <location>
        <begin position="240"/>
        <end position="388"/>
    </location>
</feature>
<feature type="compositionally biased region" description="Polar residues" evidence="1">
    <location>
        <begin position="38"/>
        <end position="47"/>
    </location>
</feature>
<accession>A0A165T754</accession>
<reference evidence="2 3" key="1">
    <citation type="journal article" date="2016" name="Mol. Biol. Evol.">
        <title>Comparative Genomics of Early-Diverging Mushroom-Forming Fungi Provides Insights into the Origins of Lignocellulose Decay Capabilities.</title>
        <authorList>
            <person name="Nagy L.G."/>
            <person name="Riley R."/>
            <person name="Tritt A."/>
            <person name="Adam C."/>
            <person name="Daum C."/>
            <person name="Floudas D."/>
            <person name="Sun H."/>
            <person name="Yadav J.S."/>
            <person name="Pangilinan J."/>
            <person name="Larsson K.H."/>
            <person name="Matsuura K."/>
            <person name="Barry K."/>
            <person name="Labutti K."/>
            <person name="Kuo R."/>
            <person name="Ohm R.A."/>
            <person name="Bhattacharya S.S."/>
            <person name="Shirouzu T."/>
            <person name="Yoshinaga Y."/>
            <person name="Martin F.M."/>
            <person name="Grigoriev I.V."/>
            <person name="Hibbett D.S."/>
        </authorList>
    </citation>
    <scope>NUCLEOTIDE SEQUENCE [LARGE SCALE GENOMIC DNA]</scope>
    <source>
        <strain evidence="2 3">HHB14362 ss-1</strain>
    </source>
</reference>
<feature type="compositionally biased region" description="Basic and acidic residues" evidence="1">
    <location>
        <begin position="155"/>
        <end position="168"/>
    </location>
</feature>
<dbReference type="OrthoDB" id="2683368at2759"/>
<gene>
    <name evidence="2" type="ORF">NEOLEDRAFT_1177659</name>
</gene>
<dbReference type="InParanoid" id="A0A165T754"/>
<feature type="compositionally biased region" description="Low complexity" evidence="1">
    <location>
        <begin position="107"/>
        <end position="124"/>
    </location>
</feature>
<evidence type="ECO:0000256" key="1">
    <source>
        <dbReference type="SAM" id="MobiDB-lite"/>
    </source>
</evidence>
<organism evidence="2 3">
    <name type="scientific">Neolentinus lepideus HHB14362 ss-1</name>
    <dbReference type="NCBI Taxonomy" id="1314782"/>
    <lineage>
        <taxon>Eukaryota</taxon>
        <taxon>Fungi</taxon>
        <taxon>Dikarya</taxon>
        <taxon>Basidiomycota</taxon>
        <taxon>Agaricomycotina</taxon>
        <taxon>Agaricomycetes</taxon>
        <taxon>Gloeophyllales</taxon>
        <taxon>Gloeophyllaceae</taxon>
        <taxon>Neolentinus</taxon>
    </lineage>
</organism>
<sequence length="388" mass="42705">MLPSRPNNASKVGAGLRSAPRSRSVGRPSHEYEREQLRTQAPPSSVRTLRPQRSAANLPSHSDRGRDATSRRMAPPVPSNPRARSQAPSDRRRERYHDDQASYSYKSGTESISSRSSVSSSGSSFLDRMKGRSGYASSRTSLEEDADSYSPKQGRQFDGRQAVRRDVANDGSEDEQQSDYGFQQTGFGSSLWSRVAGAAGSLTVNVSKAWAANITTFNGEETPPGQESRLTRAMKAYHLEKARDPSDLPGWLFSEQERRSRPSRHESPLDRQLYEEVDTTVPPRSRGLKDIYAAAATSTLSGYGDRSEASSGRRFAGQAQQPPSSKATDRLKAMRDAKRGAMARHDADDGHLPVSSFGQEGYGHRMEEERRSPRMGLPSGPGLRSRRG</sequence>
<evidence type="ECO:0000313" key="3">
    <source>
        <dbReference type="Proteomes" id="UP000076761"/>
    </source>
</evidence>
<dbReference type="Proteomes" id="UP000076761">
    <property type="component" value="Unassembled WGS sequence"/>
</dbReference>
<feature type="compositionally biased region" description="Polar residues" evidence="1">
    <location>
        <begin position="1"/>
        <end position="10"/>
    </location>
</feature>
<feature type="compositionally biased region" description="Basic and acidic residues" evidence="1">
    <location>
        <begin position="61"/>
        <end position="70"/>
    </location>
</feature>
<feature type="compositionally biased region" description="Basic and acidic residues" evidence="1">
    <location>
        <begin position="28"/>
        <end position="37"/>
    </location>
</feature>
<feature type="compositionally biased region" description="Basic and acidic residues" evidence="1">
    <location>
        <begin position="255"/>
        <end position="274"/>
    </location>
</feature>